<gene>
    <name evidence="1" type="ORF">PGH07_06575</name>
</gene>
<accession>A0ABT7R016</accession>
<dbReference type="EMBL" id="JAQIBD010000002">
    <property type="protein sequence ID" value="MDM5271836.1"/>
    <property type="molecule type" value="Genomic_DNA"/>
</dbReference>
<organism evidence="1 2">
    <name type="scientific">Sulfurovum zhangzhouensis</name>
    <dbReference type="NCBI Taxonomy" id="3019067"/>
    <lineage>
        <taxon>Bacteria</taxon>
        <taxon>Pseudomonadati</taxon>
        <taxon>Campylobacterota</taxon>
        <taxon>Epsilonproteobacteria</taxon>
        <taxon>Campylobacterales</taxon>
        <taxon>Sulfurovaceae</taxon>
        <taxon>Sulfurovum</taxon>
    </lineage>
</organism>
<name>A0ABT7R016_9BACT</name>
<evidence type="ECO:0000313" key="1">
    <source>
        <dbReference type="EMBL" id="MDM5271836.1"/>
    </source>
</evidence>
<protein>
    <submittedName>
        <fullName evidence="1">Uncharacterized protein</fullName>
    </submittedName>
</protein>
<proteinExistence type="predicted"/>
<evidence type="ECO:0000313" key="2">
    <source>
        <dbReference type="Proteomes" id="UP001169069"/>
    </source>
</evidence>
<sequence length="387" mass="42026">MKQLWNNFISTAAVFIFFMGIPASAALKEDLQDLVFQSESFKSELSTLELNASSVCAPLVEANQKARDMVNAISAVDESLSAPLQLDADILDALELLSVTNLNLANEALRLSLDLQQLDNAASVLTIKDGITAMLQLSDDIGTMADRIGEMADKILVMADNIDIMADRIVTTQEIQSANMITSTDTLLQTQTNALALVSVIETSTRALDYNELIADGMELSSRMHSVMLSPWTMKYQLQNIADDVESFREQVTALSNSIKNDSENGTLYIDDTTIMQLYDLSVMLTFIATAVDGYVIAIEGLEPTTSTPTLKDSLNSMLKLSADIGVMADRIGEMGDTILVMADNIGMVSDTFITTQQFQNANLFATQNSVLAAQQMAIAIIVSRGL</sequence>
<comment type="caution">
    <text evidence="1">The sequence shown here is derived from an EMBL/GenBank/DDBJ whole genome shotgun (WGS) entry which is preliminary data.</text>
</comment>
<dbReference type="Proteomes" id="UP001169069">
    <property type="component" value="Unassembled WGS sequence"/>
</dbReference>
<dbReference type="RefSeq" id="WP_289413560.1">
    <property type="nucleotide sequence ID" value="NZ_JAQIBD010000002.1"/>
</dbReference>
<keyword evidence="2" id="KW-1185">Reference proteome</keyword>
<reference evidence="1" key="1">
    <citation type="submission" date="2023-01" db="EMBL/GenBank/DDBJ databases">
        <title>Sulfurovum sp. zt1-1 genome assembly.</title>
        <authorList>
            <person name="Wang J."/>
        </authorList>
    </citation>
    <scope>NUCLEOTIDE SEQUENCE</scope>
    <source>
        <strain evidence="1">Zt1-1</strain>
    </source>
</reference>